<dbReference type="SMART" id="SM00533">
    <property type="entry name" value="MUTSd"/>
    <property type="match status" value="1"/>
</dbReference>
<name>A0A196SEH7_BLAHN</name>
<dbReference type="AlphaFoldDB" id="A0A196SEH7"/>
<dbReference type="PANTHER" id="PTHR11361">
    <property type="entry name" value="DNA MISMATCH REPAIR PROTEIN MUTS FAMILY MEMBER"/>
    <property type="match status" value="1"/>
</dbReference>
<proteinExistence type="inferred from homology"/>
<dbReference type="Pfam" id="PF00488">
    <property type="entry name" value="MutS_V"/>
    <property type="match status" value="1"/>
</dbReference>
<dbReference type="SUPFAM" id="SSF52540">
    <property type="entry name" value="P-loop containing nucleoside triphosphate hydrolases"/>
    <property type="match status" value="1"/>
</dbReference>
<dbReference type="GO" id="GO:0005524">
    <property type="term" value="F:ATP binding"/>
    <property type="evidence" value="ECO:0007669"/>
    <property type="project" value="UniProtKB-KW"/>
</dbReference>
<dbReference type="PANTHER" id="PTHR11361:SF21">
    <property type="entry name" value="MUTS PROTEIN HOMOLOG 4"/>
    <property type="match status" value="1"/>
</dbReference>
<keyword evidence="10" id="KW-1185">Reference proteome</keyword>
<feature type="region of interest" description="Disordered" evidence="6">
    <location>
        <begin position="1"/>
        <end position="61"/>
    </location>
</feature>
<evidence type="ECO:0000313" key="10">
    <source>
        <dbReference type="Proteomes" id="UP000078348"/>
    </source>
</evidence>
<comment type="caution">
    <text evidence="9">The sequence shown here is derived from an EMBL/GenBank/DDBJ whole genome shotgun (WGS) entry which is preliminary data.</text>
</comment>
<dbReference type="SUPFAM" id="SSF48334">
    <property type="entry name" value="DNA repair protein MutS, domain III"/>
    <property type="match status" value="1"/>
</dbReference>
<reference evidence="9 10" key="1">
    <citation type="submission" date="2016-05" db="EMBL/GenBank/DDBJ databases">
        <title>Nuclear genome of Blastocystis sp. subtype 1 NandII.</title>
        <authorList>
            <person name="Gentekaki E."/>
            <person name="Curtis B."/>
            <person name="Stairs C."/>
            <person name="Eme L."/>
            <person name="Herman E."/>
            <person name="Klimes V."/>
            <person name="Arias M.C."/>
            <person name="Elias M."/>
            <person name="Hilliou F."/>
            <person name="Klute M."/>
            <person name="Malik S.-B."/>
            <person name="Pightling A."/>
            <person name="Rachubinski R."/>
            <person name="Salas D."/>
            <person name="Schlacht A."/>
            <person name="Suga H."/>
            <person name="Archibald J."/>
            <person name="Ball S.G."/>
            <person name="Clark G."/>
            <person name="Dacks J."/>
            <person name="Van Der Giezen M."/>
            <person name="Tsaousis A."/>
            <person name="Roger A."/>
        </authorList>
    </citation>
    <scope>NUCLEOTIDE SEQUENCE [LARGE SCALE GENOMIC DNA]</scope>
    <source>
        <strain evidence="10">ATCC 50177 / NandII</strain>
    </source>
</reference>
<dbReference type="GO" id="GO:0006298">
    <property type="term" value="P:mismatch repair"/>
    <property type="evidence" value="ECO:0007669"/>
    <property type="project" value="InterPro"/>
</dbReference>
<dbReference type="GO" id="GO:0140664">
    <property type="term" value="F:ATP-dependent DNA damage sensor activity"/>
    <property type="evidence" value="ECO:0007669"/>
    <property type="project" value="InterPro"/>
</dbReference>
<dbReference type="GO" id="GO:0005634">
    <property type="term" value="C:nucleus"/>
    <property type="evidence" value="ECO:0007669"/>
    <property type="project" value="TreeGrafter"/>
</dbReference>
<dbReference type="InterPro" id="IPR036678">
    <property type="entry name" value="MutS_con_dom_sf"/>
</dbReference>
<keyword evidence="5" id="KW-0469">Meiosis</keyword>
<dbReference type="Pfam" id="PF05192">
    <property type="entry name" value="MutS_III"/>
    <property type="match status" value="1"/>
</dbReference>
<dbReference type="InterPro" id="IPR007860">
    <property type="entry name" value="DNA_mmatch_repair_MutS_con_dom"/>
</dbReference>
<evidence type="ECO:0000256" key="6">
    <source>
        <dbReference type="SAM" id="MobiDB-lite"/>
    </source>
</evidence>
<dbReference type="OrthoDB" id="276261at2759"/>
<evidence type="ECO:0000259" key="8">
    <source>
        <dbReference type="SMART" id="SM00534"/>
    </source>
</evidence>
<dbReference type="Proteomes" id="UP000078348">
    <property type="component" value="Unassembled WGS sequence"/>
</dbReference>
<organism evidence="9 10">
    <name type="scientific">Blastocystis sp. subtype 1 (strain ATCC 50177 / NandII)</name>
    <dbReference type="NCBI Taxonomy" id="478820"/>
    <lineage>
        <taxon>Eukaryota</taxon>
        <taxon>Sar</taxon>
        <taxon>Stramenopiles</taxon>
        <taxon>Bigyra</taxon>
        <taxon>Opalozoa</taxon>
        <taxon>Opalinata</taxon>
        <taxon>Blastocystidae</taxon>
        <taxon>Blastocystis</taxon>
    </lineage>
</organism>
<evidence type="ECO:0000259" key="7">
    <source>
        <dbReference type="SMART" id="SM00533"/>
    </source>
</evidence>
<dbReference type="InterPro" id="IPR045076">
    <property type="entry name" value="MutS"/>
</dbReference>
<feature type="domain" description="DNA mismatch repair protein MutS core" evidence="7">
    <location>
        <begin position="239"/>
        <end position="577"/>
    </location>
</feature>
<dbReference type="InterPro" id="IPR017261">
    <property type="entry name" value="DNA_mismatch_repair_MutS/MSH"/>
</dbReference>
<dbReference type="InterPro" id="IPR000432">
    <property type="entry name" value="DNA_mismatch_repair_MutS_C"/>
</dbReference>
<evidence type="ECO:0000256" key="5">
    <source>
        <dbReference type="ARBA" id="ARBA00023254"/>
    </source>
</evidence>
<accession>A0A196SEH7</accession>
<evidence type="ECO:0000256" key="2">
    <source>
        <dbReference type="ARBA" id="ARBA00022741"/>
    </source>
</evidence>
<dbReference type="GO" id="GO:0007131">
    <property type="term" value="P:reciprocal meiotic recombination"/>
    <property type="evidence" value="ECO:0007669"/>
    <property type="project" value="TreeGrafter"/>
</dbReference>
<dbReference type="InterPro" id="IPR007696">
    <property type="entry name" value="DNA_mismatch_repair_MutS_core"/>
</dbReference>
<dbReference type="Gene3D" id="3.40.50.300">
    <property type="entry name" value="P-loop containing nucleotide triphosphate hydrolases"/>
    <property type="match status" value="1"/>
</dbReference>
<keyword evidence="2" id="KW-0547">Nucleotide-binding</keyword>
<keyword evidence="4" id="KW-0238">DNA-binding</keyword>
<sequence length="862" mass="95846">MSDLERKRSQNQGGAALPPVSKRSSKSLSRKDSLLSKAMSNSKRKEIASSRSEASAADPRSVSVDPEFNERIILAICENRAREIGVCIMDLNRLQHMQMTQFGDSPSYSFAISLIQQLQPSLILFPSSQKDSHLHHCISDLQTQCLLVARKYFDETEGQRLVQDLMSDGCAMNAERDLEKKYLALAASCCVLKYLEFNQSILLHSHSLLVEWKELLRTLHLSYATVLQLELLFNARTQSAKQSVFAALNRTHTVAGKRLLRSFLLAPSSDRQTLEARYDAIEELMKRTEVFAELSQQLALYCDLDDVLLGLAVRHREKTPRSVMQWIKNLLRLRRDIDLIGEMRDTLAGTRSSLLGAIRSALQDGEWRQIEEALDAYFDASLDLSALGGNQKHQLCLFIRTGLSGALDVSRSLYLQAVSDTQRVISQYQDELPFEVKRVYSAARGYSMLVANKFKTQLPAEFVAVGAERGGQTAYTTADLVSLNRKRECGAAVTRRCQEAQESVYRTTDRLLCDLDATLRAHISLLGRMTEAVALLDVLHGFAAVVLSSAASWCRPKFNDGNMLALKQCWHPLLEREMAAQRRRFVPNDVLLSALTSVQLVLGPNCSGKSTLLRQVGVACVLAQCGCFVPAAYAQLPLLEALHLRMAREDQAEQSLSSFASEVEDVKAMLAALGGPCLLLFDEFGRSTSVECGMALGWALIEYLARQKHCYSLFTTHYQPLAALGNSYPAVKVSLMQSSLNGETQGTLQFSHAFLLRITSRYHNITFNQSLQSDGSASTEFSAQLSQHYGIMAARLCGVDPSIVERAELLLPRIEVKELHCEKMKSDLARFQQSILQRLEPLSNYSSLRDDGVGVAGTANCS</sequence>
<dbReference type="Gene3D" id="1.10.1420.10">
    <property type="match status" value="2"/>
</dbReference>
<evidence type="ECO:0000313" key="9">
    <source>
        <dbReference type="EMBL" id="OAO15465.1"/>
    </source>
</evidence>
<keyword evidence="3" id="KW-0067">ATP-binding</keyword>
<gene>
    <name evidence="9" type="ORF">AV274_2804</name>
</gene>
<dbReference type="PIRSF" id="PIRSF037677">
    <property type="entry name" value="DNA_mis_repair_Msh6"/>
    <property type="match status" value="1"/>
</dbReference>
<dbReference type="SMART" id="SM00534">
    <property type="entry name" value="MUTSac"/>
    <property type="match status" value="1"/>
</dbReference>
<dbReference type="EMBL" id="LXWW01000139">
    <property type="protein sequence ID" value="OAO15465.1"/>
    <property type="molecule type" value="Genomic_DNA"/>
</dbReference>
<comment type="similarity">
    <text evidence="1">Belongs to the DNA mismatch repair MutS family.</text>
</comment>
<evidence type="ECO:0000256" key="4">
    <source>
        <dbReference type="ARBA" id="ARBA00023125"/>
    </source>
</evidence>
<dbReference type="GO" id="GO:0030983">
    <property type="term" value="F:mismatched DNA binding"/>
    <property type="evidence" value="ECO:0007669"/>
    <property type="project" value="InterPro"/>
</dbReference>
<evidence type="ECO:0000256" key="3">
    <source>
        <dbReference type="ARBA" id="ARBA00022840"/>
    </source>
</evidence>
<dbReference type="InterPro" id="IPR027417">
    <property type="entry name" value="P-loop_NTPase"/>
</dbReference>
<feature type="domain" description="DNA mismatch repair proteins mutS family" evidence="8">
    <location>
        <begin position="596"/>
        <end position="812"/>
    </location>
</feature>
<evidence type="ECO:0000256" key="1">
    <source>
        <dbReference type="ARBA" id="ARBA00006271"/>
    </source>
</evidence>
<dbReference type="Gene3D" id="3.30.420.110">
    <property type="entry name" value="MutS, connector domain"/>
    <property type="match status" value="1"/>
</dbReference>
<dbReference type="STRING" id="478820.A0A196SEH7"/>
<dbReference type="InterPro" id="IPR036187">
    <property type="entry name" value="DNA_mismatch_repair_MutS_sf"/>
</dbReference>
<dbReference type="Pfam" id="PF05188">
    <property type="entry name" value="MutS_II"/>
    <property type="match status" value="1"/>
</dbReference>
<protein>
    <submittedName>
        <fullName evidence="9">MSH4, meiosis specific DNA reconmbination protein</fullName>
    </submittedName>
</protein>